<evidence type="ECO:0000313" key="7">
    <source>
        <dbReference type="Ensembl" id="ENSACAP00000031876.1"/>
    </source>
</evidence>
<dbReference type="PANTHER" id="PTHR12015:SF198">
    <property type="entry name" value="PLATELET BASIC PROTEIN"/>
    <property type="match status" value="1"/>
</dbReference>
<dbReference type="Pfam" id="PF00048">
    <property type="entry name" value="IL8"/>
    <property type="match status" value="1"/>
</dbReference>
<dbReference type="PRINTS" id="PR00436">
    <property type="entry name" value="INTERLEUKIN8"/>
</dbReference>
<dbReference type="GeneID" id="100553449"/>
<dbReference type="Ensembl" id="ENSACAT00000046004.1">
    <property type="protein sequence ID" value="ENSACAP00000031876.1"/>
    <property type="gene ID" value="ENSACAG00000035635.1"/>
</dbReference>
<accession>A0A803T9I6</accession>
<dbReference type="GO" id="GO:0005615">
    <property type="term" value="C:extracellular space"/>
    <property type="evidence" value="ECO:0000318"/>
    <property type="project" value="GO_Central"/>
</dbReference>
<comment type="similarity">
    <text evidence="2">Belongs to the intercrine alpha (chemokine CxC) family.</text>
</comment>
<reference evidence="7 8" key="1">
    <citation type="submission" date="2009-12" db="EMBL/GenBank/DDBJ databases">
        <title>The Genome Sequence of Anolis carolinensis (Green Anole Lizard).</title>
        <authorList>
            <consortium name="The Genome Sequencing Platform"/>
            <person name="Di Palma F."/>
            <person name="Alfoldi J."/>
            <person name="Heiman D."/>
            <person name="Young S."/>
            <person name="Grabherr M."/>
            <person name="Johnson J."/>
            <person name="Lander E.S."/>
            <person name="Lindblad-Toh K."/>
        </authorList>
    </citation>
    <scope>NUCLEOTIDE SEQUENCE [LARGE SCALE GENOMIC DNA]</scope>
    <source>
        <strain evidence="7 8">JBL SC #1</strain>
    </source>
</reference>
<keyword evidence="4" id="KW-0964">Secreted</keyword>
<dbReference type="InParanoid" id="A0A803T9I6"/>
<evidence type="ECO:0000259" key="6">
    <source>
        <dbReference type="SMART" id="SM00199"/>
    </source>
</evidence>
<keyword evidence="8" id="KW-1185">Reference proteome</keyword>
<dbReference type="SMART" id="SM00199">
    <property type="entry name" value="SCY"/>
    <property type="match status" value="1"/>
</dbReference>
<dbReference type="InterPro" id="IPR001811">
    <property type="entry name" value="Chemokine_IL8-like_dom"/>
</dbReference>
<dbReference type="Gene3D" id="2.40.50.40">
    <property type="match status" value="1"/>
</dbReference>
<organism evidence="7 8">
    <name type="scientific">Anolis carolinensis</name>
    <name type="common">Green anole</name>
    <name type="synonym">American chameleon</name>
    <dbReference type="NCBI Taxonomy" id="28377"/>
    <lineage>
        <taxon>Eukaryota</taxon>
        <taxon>Metazoa</taxon>
        <taxon>Chordata</taxon>
        <taxon>Craniata</taxon>
        <taxon>Vertebrata</taxon>
        <taxon>Euteleostomi</taxon>
        <taxon>Lepidosauria</taxon>
        <taxon>Squamata</taxon>
        <taxon>Bifurcata</taxon>
        <taxon>Unidentata</taxon>
        <taxon>Episquamata</taxon>
        <taxon>Toxicofera</taxon>
        <taxon>Iguania</taxon>
        <taxon>Dactyloidae</taxon>
        <taxon>Anolis</taxon>
    </lineage>
</organism>
<dbReference type="PANTHER" id="PTHR12015">
    <property type="entry name" value="SMALL INDUCIBLE CYTOKINE A"/>
    <property type="match status" value="1"/>
</dbReference>
<dbReference type="GO" id="GO:0061844">
    <property type="term" value="P:antimicrobial humoral immune response mediated by antimicrobial peptide"/>
    <property type="evidence" value="ECO:0000318"/>
    <property type="project" value="GO_Central"/>
</dbReference>
<evidence type="ECO:0000256" key="1">
    <source>
        <dbReference type="ARBA" id="ARBA00004613"/>
    </source>
</evidence>
<proteinExistence type="inferred from homology"/>
<dbReference type="KEGG" id="acs:100553449"/>
<dbReference type="InterPro" id="IPR036048">
    <property type="entry name" value="Interleukin_8-like_sf"/>
</dbReference>
<feature type="signal peptide" evidence="5">
    <location>
        <begin position="1"/>
        <end position="30"/>
    </location>
</feature>
<dbReference type="GO" id="GO:0030593">
    <property type="term" value="P:neutrophil chemotaxis"/>
    <property type="evidence" value="ECO:0000318"/>
    <property type="project" value="GO_Central"/>
</dbReference>
<dbReference type="GO" id="GO:0071222">
    <property type="term" value="P:cellular response to lipopolysaccharide"/>
    <property type="evidence" value="ECO:0000318"/>
    <property type="project" value="GO_Central"/>
</dbReference>
<keyword evidence="3" id="KW-0202">Cytokine</keyword>
<dbReference type="PRINTS" id="PR00437">
    <property type="entry name" value="SMALLCYTKCXC"/>
</dbReference>
<sequence length="105" mass="11583">MSQSRPILARSALRCAFLLLLLGITCQIQAAPMTGELRCRCIQKVSEVIAPKHFANIELTPEGPHCPVSEVIATLKSGKEVCLDPTSRWVKMIISKILKQVNTKL</sequence>
<dbReference type="InterPro" id="IPR001089">
    <property type="entry name" value="Chemokine_CXC"/>
</dbReference>
<evidence type="ECO:0000256" key="3">
    <source>
        <dbReference type="ARBA" id="ARBA00022514"/>
    </source>
</evidence>
<keyword evidence="5" id="KW-0732">Signal</keyword>
<evidence type="ECO:0000313" key="8">
    <source>
        <dbReference type="Proteomes" id="UP000001646"/>
    </source>
</evidence>
<comment type="subcellular location">
    <subcellularLocation>
        <location evidence="1">Secreted</location>
    </subcellularLocation>
</comment>
<dbReference type="AlphaFoldDB" id="A0A803T9I6"/>
<dbReference type="GO" id="GO:0002523">
    <property type="term" value="P:leukocyte migration involved in inflammatory response"/>
    <property type="evidence" value="ECO:0007669"/>
    <property type="project" value="Ensembl"/>
</dbReference>
<dbReference type="InterPro" id="IPR033899">
    <property type="entry name" value="CXC_Chemokine_domain"/>
</dbReference>
<dbReference type="Proteomes" id="UP000001646">
    <property type="component" value="Chromosome 6"/>
</dbReference>
<reference evidence="7" key="3">
    <citation type="submission" date="2025-09" db="UniProtKB">
        <authorList>
            <consortium name="Ensembl"/>
        </authorList>
    </citation>
    <scope>IDENTIFICATION</scope>
</reference>
<dbReference type="GeneTree" id="ENSGT00940000162559"/>
<dbReference type="GO" id="GO:0008009">
    <property type="term" value="F:chemokine activity"/>
    <property type="evidence" value="ECO:0000318"/>
    <property type="project" value="GO_Central"/>
</dbReference>
<dbReference type="OrthoDB" id="8872899at2759"/>
<gene>
    <name evidence="7" type="primary">LOC100553449</name>
</gene>
<feature type="chain" id="PRO_5041288812" description="Chemokine interleukin-8-like domain-containing protein" evidence="5">
    <location>
        <begin position="31"/>
        <end position="105"/>
    </location>
</feature>
<name>A0A803T9I6_ANOCA</name>
<reference evidence="7" key="2">
    <citation type="submission" date="2025-08" db="UniProtKB">
        <authorList>
            <consortium name="Ensembl"/>
        </authorList>
    </citation>
    <scope>IDENTIFICATION</scope>
</reference>
<dbReference type="GO" id="GO:0006954">
    <property type="term" value="P:inflammatory response"/>
    <property type="evidence" value="ECO:0000318"/>
    <property type="project" value="GO_Central"/>
</dbReference>
<dbReference type="FunFam" id="2.40.50.40:FF:000004">
    <property type="entry name" value="C-X-C motif chemokine"/>
    <property type="match status" value="1"/>
</dbReference>
<protein>
    <recommendedName>
        <fullName evidence="6">Chemokine interleukin-8-like domain-containing protein</fullName>
    </recommendedName>
</protein>
<dbReference type="SUPFAM" id="SSF54117">
    <property type="entry name" value="Interleukin 8-like chemokines"/>
    <property type="match status" value="1"/>
</dbReference>
<dbReference type="CDD" id="cd00273">
    <property type="entry name" value="Chemokine_CXC"/>
    <property type="match status" value="1"/>
</dbReference>
<dbReference type="RefSeq" id="XP_003222458.2">
    <property type="nucleotide sequence ID" value="XM_003222410.4"/>
</dbReference>
<evidence type="ECO:0000256" key="5">
    <source>
        <dbReference type="SAM" id="SignalP"/>
    </source>
</evidence>
<dbReference type="InterPro" id="IPR039809">
    <property type="entry name" value="Chemokine_b/g/d"/>
</dbReference>
<dbReference type="GO" id="GO:0045236">
    <property type="term" value="F:CXCR chemokine receptor binding"/>
    <property type="evidence" value="ECO:0000318"/>
    <property type="project" value="GO_Central"/>
</dbReference>
<evidence type="ECO:0000256" key="4">
    <source>
        <dbReference type="ARBA" id="ARBA00022525"/>
    </source>
</evidence>
<evidence type="ECO:0000256" key="2">
    <source>
        <dbReference type="ARBA" id="ARBA00010665"/>
    </source>
</evidence>
<feature type="domain" description="Chemokine interleukin-8-like" evidence="6">
    <location>
        <begin position="36"/>
        <end position="97"/>
    </location>
</feature>